<feature type="compositionally biased region" description="Basic and acidic residues" evidence="7">
    <location>
        <begin position="102"/>
        <end position="114"/>
    </location>
</feature>
<protein>
    <recommendedName>
        <fullName evidence="6">Small nuclear ribonucleoprotein Sm D1</fullName>
    </recommendedName>
    <alternativeName>
        <fullName evidence="6">snRNP core protein D1</fullName>
    </alternativeName>
</protein>
<evidence type="ECO:0000256" key="7">
    <source>
        <dbReference type="SAM" id="MobiDB-lite"/>
    </source>
</evidence>
<keyword evidence="6" id="KW-0963">Cytoplasm</keyword>
<dbReference type="GO" id="GO:0005681">
    <property type="term" value="C:spliceosomal complex"/>
    <property type="evidence" value="ECO:0007669"/>
    <property type="project" value="UniProtKB-KW"/>
</dbReference>
<keyword evidence="3" id="KW-0747">Spliceosome</keyword>
<reference evidence="9" key="1">
    <citation type="submission" date="2025-08" db="UniProtKB">
        <authorList>
            <consortium name="Ensembl"/>
        </authorList>
    </citation>
    <scope>IDENTIFICATION</scope>
</reference>
<feature type="domain" description="Sm" evidence="8">
    <location>
        <begin position="2"/>
        <end position="84"/>
    </location>
</feature>
<evidence type="ECO:0000313" key="9">
    <source>
        <dbReference type="Ensembl" id="ENSPTEP00000008905.1"/>
    </source>
</evidence>
<comment type="similarity">
    <text evidence="2 6">Belongs to the snRNP core protein family.</text>
</comment>
<dbReference type="PROSITE" id="PS52002">
    <property type="entry name" value="SM"/>
    <property type="match status" value="1"/>
</dbReference>
<keyword evidence="6" id="KW-0508">mRNA splicing</keyword>
<dbReference type="InterPro" id="IPR001163">
    <property type="entry name" value="Sm_dom_euk/arc"/>
</dbReference>
<keyword evidence="10" id="KW-1185">Reference proteome</keyword>
<gene>
    <name evidence="6" type="primary">SNRPD1</name>
</gene>
<dbReference type="InterPro" id="IPR027141">
    <property type="entry name" value="LSm4/Sm_D1/D3"/>
</dbReference>
<dbReference type="InterPro" id="IPR010920">
    <property type="entry name" value="LSM_dom_sf"/>
</dbReference>
<dbReference type="InterPro" id="IPR034102">
    <property type="entry name" value="Sm_D1"/>
</dbReference>
<dbReference type="GO" id="GO:0003723">
    <property type="term" value="F:RNA binding"/>
    <property type="evidence" value="ECO:0007669"/>
    <property type="project" value="InterPro"/>
</dbReference>
<dbReference type="Gene3D" id="2.30.30.100">
    <property type="match status" value="1"/>
</dbReference>
<evidence type="ECO:0000256" key="6">
    <source>
        <dbReference type="RuleBase" id="RU365054"/>
    </source>
</evidence>
<dbReference type="InterPro" id="IPR047575">
    <property type="entry name" value="Sm"/>
</dbReference>
<keyword evidence="4 6" id="KW-0539">Nucleus</keyword>
<dbReference type="Proteomes" id="UP000694416">
    <property type="component" value="Unplaced"/>
</dbReference>
<evidence type="ECO:0000256" key="5">
    <source>
        <dbReference type="ARBA" id="ARBA00023274"/>
    </source>
</evidence>
<comment type="subunit">
    <text evidence="6">Core component of the spliceosomal U1, U2, U4 and U5 small nuclear ribonucleoproteins (snRNPs), the building blocks of the spliceosome. Most spliceosomal snRNPs contain a common set of Sm proteins, SNRPB, SNRPD1, SNRPD2, SNRPD3, SNRPE, SNRPF and SNRPG that assemble in a heptameric protein ring on the Sm site of the small nuclear RNA to form the core snRNP. Component of the U1 snRNP. The U1 snRNP is composed of the U1 snRNA and the 7 core Sm proteins SNRPB, SNRPD1, SNRPD2, SNRPD3, SNRPE, SNRPF and SNRPG, and at least three U1 snRNP-specific proteins SNRNP70/U1-70K, SNRPA/U1-A and SNRPC/U1-C. Component of the U4/U6-U5 tri-snRNP complex composed of the U4, U6 and U5 snRNAs and at least PRPF3, PRPF4, PRPF6, PRPF8, PRPF31, SNRNP200, TXNL4A, SNRNP40, SNRPB, SNRPD1, SNRPD2, SNRPD3, SNRPE, SNRPF, SNRPG, DDX23, CD2BP2, PPIH, SNU13, EFTUD2, SART1 and USP39, plus LSM2, LSM3, LSM4, LSM5, LSM6, LSM7 and LSM8. Component of the minor spliceosome, which splices U12-type introns. Part of the SMN-Sm complex that contains SMN1, GEMIN2/SIP1, DDX20/GEMIN3, GEMIN4, GEMIN5, GEMIN6, GEMIN7, GEMIN8, STRAP/UNRIP and the Sm proteins SNRPB, SNRPD1, SNRPD2, SNRPD3, SNRPE, SNRPF and SNRPG; catalyzes core snRNPs assembly. Forms a 6S pICln-Sm complex composed of CLNS1A/pICln, SNRPD1, SNRPD2, SNRPE, SNRPF and SNRPG; ring-like structure where CLNS1A/pICln mimics additional Sm proteins and which is unable to assemble into the core snRNP. Interacts (via C-terminus) with SMN1 (via Tudor domain); the interaction is direct. Interacts with GEMIN2; the interaction is direct. Interacts with SNRPD2; the interaction is direct.</text>
</comment>
<dbReference type="GO" id="GO:0000387">
    <property type="term" value="P:spliceosomal snRNP assembly"/>
    <property type="evidence" value="ECO:0007669"/>
    <property type="project" value="UniProtKB-UniRule"/>
</dbReference>
<dbReference type="SUPFAM" id="SSF50182">
    <property type="entry name" value="Sm-like ribonucleoproteins"/>
    <property type="match status" value="1"/>
</dbReference>
<dbReference type="GO" id="GO:0005829">
    <property type="term" value="C:cytosol"/>
    <property type="evidence" value="ECO:0007669"/>
    <property type="project" value="UniProtKB-SubCell"/>
</dbReference>
<dbReference type="SMART" id="SM00651">
    <property type="entry name" value="Sm"/>
    <property type="match status" value="1"/>
</dbReference>
<dbReference type="FunFam" id="2.30.30.100:FF:000050">
    <property type="entry name" value="Small nuclear ribonucleoprotein Sm D1"/>
    <property type="match status" value="1"/>
</dbReference>
<proteinExistence type="inferred from homology"/>
<accession>A0A8C9GQJ7</accession>
<dbReference type="CDD" id="cd01724">
    <property type="entry name" value="Sm_D1"/>
    <property type="match status" value="1"/>
</dbReference>
<comment type="subcellular location">
    <subcellularLocation>
        <location evidence="6">Cytoplasm</location>
        <location evidence="6">Cytosol</location>
    </subcellularLocation>
    <subcellularLocation>
        <location evidence="1 6">Nucleus</location>
    </subcellularLocation>
    <text evidence="6">SMN-mediated assembly into core snRNPs occurs in the cytosol before SMN-mediated transport to the nucleus to be included in spliceosomes.</text>
</comment>
<keyword evidence="6" id="KW-0507">mRNA processing</keyword>
<evidence type="ECO:0000256" key="1">
    <source>
        <dbReference type="ARBA" id="ARBA00004123"/>
    </source>
</evidence>
<keyword evidence="5 6" id="KW-0687">Ribonucleoprotein</keyword>
<evidence type="ECO:0000256" key="4">
    <source>
        <dbReference type="ARBA" id="ARBA00023242"/>
    </source>
</evidence>
<evidence type="ECO:0000256" key="3">
    <source>
        <dbReference type="ARBA" id="ARBA00022728"/>
    </source>
</evidence>
<dbReference type="Pfam" id="PF01423">
    <property type="entry name" value="LSM"/>
    <property type="match status" value="1"/>
</dbReference>
<dbReference type="PANTHER" id="PTHR23338">
    <property type="entry name" value="SMALL NUCLEAR RIBONUCLEOPROTEIN SM"/>
    <property type="match status" value="1"/>
</dbReference>
<dbReference type="AlphaFoldDB" id="A0A8C9GQJ7"/>
<organism evidence="9 10">
    <name type="scientific">Piliocolobus tephrosceles</name>
    <name type="common">Ugandan red Colobus</name>
    <dbReference type="NCBI Taxonomy" id="591936"/>
    <lineage>
        <taxon>Eukaryota</taxon>
        <taxon>Metazoa</taxon>
        <taxon>Chordata</taxon>
        <taxon>Craniata</taxon>
        <taxon>Vertebrata</taxon>
        <taxon>Euteleostomi</taxon>
        <taxon>Mammalia</taxon>
        <taxon>Eutheria</taxon>
        <taxon>Euarchontoglires</taxon>
        <taxon>Primates</taxon>
        <taxon>Haplorrhini</taxon>
        <taxon>Catarrhini</taxon>
        <taxon>Cercopithecidae</taxon>
        <taxon>Colobinae</taxon>
        <taxon>Piliocolobus</taxon>
    </lineage>
</organism>
<evidence type="ECO:0000313" key="10">
    <source>
        <dbReference type="Proteomes" id="UP000694416"/>
    </source>
</evidence>
<sequence>MKLVSFLMKLANENVTIELKNGTLITGVIIGVDIKMNTHMKNVKVVIKNKNVGEYNVNTKQFLSLEHVTIRGNNIRYFILSDSLPLDTLLVDDTPKQKISKDKAFLSKDKSKEKVRGKKISKKKKKKNE</sequence>
<evidence type="ECO:0000256" key="2">
    <source>
        <dbReference type="ARBA" id="ARBA00008146"/>
    </source>
</evidence>
<evidence type="ECO:0000259" key="8">
    <source>
        <dbReference type="PROSITE" id="PS52002"/>
    </source>
</evidence>
<feature type="region of interest" description="Disordered" evidence="7">
    <location>
        <begin position="102"/>
        <end position="129"/>
    </location>
</feature>
<feature type="compositionally biased region" description="Basic residues" evidence="7">
    <location>
        <begin position="115"/>
        <end position="129"/>
    </location>
</feature>
<reference evidence="9" key="2">
    <citation type="submission" date="2025-09" db="UniProtKB">
        <authorList>
            <consortium name="Ensembl"/>
        </authorList>
    </citation>
    <scope>IDENTIFICATION</scope>
</reference>
<dbReference type="Ensembl" id="ENSPTET00000013560.1">
    <property type="protein sequence ID" value="ENSPTEP00000008905.1"/>
    <property type="gene ID" value="ENSPTEG00000010099.1"/>
</dbReference>
<comment type="function">
    <text evidence="6">Plays a role in pre-mRNA splicing as a core component of the spliceosomal U1, U2, U4 and U5 small nuclear ribonucleoproteins (snRNPs), the building blocks of the spliceosome. Component of both the pre-catalytic spliceosome B complex and activated spliceosome C complexes. As a component of the minor spliceosome, involved in the splicing of U12-type introns in pre-mRNAs. May act as a charged protein scaffold to promote snRNP assembly or strengthen snRNP-snRNP interactions through non-specific electrostatic contacts with RNA.</text>
</comment>
<name>A0A8C9GQJ7_9PRIM</name>